<dbReference type="GO" id="GO:0005634">
    <property type="term" value="C:nucleus"/>
    <property type="evidence" value="ECO:0007669"/>
    <property type="project" value="InterPro"/>
</dbReference>
<evidence type="ECO:0000256" key="6">
    <source>
        <dbReference type="ARBA" id="ARBA00048017"/>
    </source>
</evidence>
<keyword evidence="5" id="KW-0012">Acyltransferase</keyword>
<evidence type="ECO:0000256" key="2">
    <source>
        <dbReference type="ARBA" id="ARBA00013184"/>
    </source>
</evidence>
<dbReference type="PROSITE" id="PS51186">
    <property type="entry name" value="GNAT"/>
    <property type="match status" value="1"/>
</dbReference>
<dbReference type="InterPro" id="IPR019467">
    <property type="entry name" value="Hat1_N"/>
</dbReference>
<dbReference type="SUPFAM" id="SSF55729">
    <property type="entry name" value="Acyl-CoA N-acyltransferases (Nat)"/>
    <property type="match status" value="1"/>
</dbReference>
<name>A0A2U9RBF9_PICKU</name>
<protein>
    <recommendedName>
        <fullName evidence="3">Histone acetyltransferase type B catalytic subunit</fullName>
        <ecNumber evidence="2">2.3.1.48</ecNumber>
    </recommendedName>
</protein>
<dbReference type="Gene3D" id="3.40.630.30">
    <property type="match status" value="1"/>
</dbReference>
<dbReference type="VEuPathDB" id="FungiDB:C5L36_0E05560"/>
<evidence type="ECO:0000259" key="7">
    <source>
        <dbReference type="PROSITE" id="PS51186"/>
    </source>
</evidence>
<dbReference type="Gene3D" id="3.90.360.10">
    <property type="entry name" value="Histone acetyl transferase 1 (HAT1), N-terminal domain"/>
    <property type="match status" value="1"/>
</dbReference>
<proteinExistence type="inferred from homology"/>
<dbReference type="AlphaFoldDB" id="A0A2U9RBF9"/>
<evidence type="ECO:0000313" key="9">
    <source>
        <dbReference type="Proteomes" id="UP000249293"/>
    </source>
</evidence>
<feature type="domain" description="N-acetyltransferase" evidence="7">
    <location>
        <begin position="131"/>
        <end position="285"/>
    </location>
</feature>
<dbReference type="GO" id="GO:0004402">
    <property type="term" value="F:histone acetyltransferase activity"/>
    <property type="evidence" value="ECO:0007669"/>
    <property type="project" value="InterPro"/>
</dbReference>
<dbReference type="InterPro" id="IPR017380">
    <property type="entry name" value="Hist_AcTrfase_B-typ_cat-su"/>
</dbReference>
<comment type="similarity">
    <text evidence="1">Belongs to the HAT1 family.</text>
</comment>
<dbReference type="InterPro" id="IPR000182">
    <property type="entry name" value="GNAT_dom"/>
</dbReference>
<dbReference type="RefSeq" id="XP_029323977.1">
    <property type="nucleotide sequence ID" value="XM_029468117.1"/>
</dbReference>
<dbReference type="InterPro" id="IPR016181">
    <property type="entry name" value="Acyl_CoA_acyltransferase"/>
</dbReference>
<reference evidence="8 9" key="1">
    <citation type="submission" date="2018-06" db="EMBL/GenBank/DDBJ databases">
        <title>Population genomics shows no distinction between pathogenic Candida krusei and environmental Pichia kudriavzevii: One species, four names.</title>
        <authorList>
            <person name="Douglass A.P."/>
            <person name="Offei B."/>
            <person name="Braun-Galleani S."/>
            <person name="Coughlan A.Y."/>
            <person name="Martos A."/>
            <person name="Ortiz-Merino R.A."/>
            <person name="Byrne K.P."/>
            <person name="Wolfe K.H."/>
        </authorList>
    </citation>
    <scope>NUCLEOTIDE SEQUENCE [LARGE SCALE GENOMIC DNA]</scope>
    <source>
        <strain evidence="8 9">CBS573</strain>
    </source>
</reference>
<sequence>MSVEHEEWTVSANDALFISITDGEKATTTHPLYTYPIFGESEQIFGYKDLRIDLAFDGKSMKPFLNVRYTEKLDNIKDDVMVKMQEFLPPDDFIKSDEAAWVDSIESENFDIGQEYVCHSYTLDGDDYDIYKLSVLDGVGSKLLKRMQILALLYIEGASYIEPDERWNLYVTYKRNGGLVSFVTTYKYWLLRENRNGEWMYRGRISQVVVMPHMQGKGHGSKIYEAIREEWVSDNKCFEFGVEDPNESFEKLRDVSDMSCGEHDVGLMKFSKRQGDKIREMRLLERGEEDAFRLAVKKRVYRANKEALEELNLEEVKEKLVDPYERNKAYVLEVLEEVKKVKARNAKRGNVSE</sequence>
<gene>
    <name evidence="8" type="ORF">C5L36_0E05560</name>
</gene>
<dbReference type="Proteomes" id="UP000249293">
    <property type="component" value="Chromosome 5"/>
</dbReference>
<dbReference type="PANTHER" id="PTHR12046">
    <property type="entry name" value="HISTONE ACETYLTRANSFERASE TYPE B CATALYTIC SUBUNIT"/>
    <property type="match status" value="1"/>
</dbReference>
<comment type="catalytic activity">
    <reaction evidence="6">
        <text>L-lysyl-[protein] + acetyl-CoA = N(6)-acetyl-L-lysyl-[protein] + CoA + H(+)</text>
        <dbReference type="Rhea" id="RHEA:45948"/>
        <dbReference type="Rhea" id="RHEA-COMP:9752"/>
        <dbReference type="Rhea" id="RHEA-COMP:10731"/>
        <dbReference type="ChEBI" id="CHEBI:15378"/>
        <dbReference type="ChEBI" id="CHEBI:29969"/>
        <dbReference type="ChEBI" id="CHEBI:57287"/>
        <dbReference type="ChEBI" id="CHEBI:57288"/>
        <dbReference type="ChEBI" id="CHEBI:61930"/>
        <dbReference type="EC" id="2.3.1.48"/>
    </reaction>
</comment>
<dbReference type="STRING" id="4909.A0A2U9RBF9"/>
<keyword evidence="9" id="KW-1185">Reference proteome</keyword>
<evidence type="ECO:0000256" key="4">
    <source>
        <dbReference type="ARBA" id="ARBA00022679"/>
    </source>
</evidence>
<dbReference type="GO" id="GO:0000781">
    <property type="term" value="C:chromosome, telomeric region"/>
    <property type="evidence" value="ECO:0007669"/>
    <property type="project" value="GOC"/>
</dbReference>
<dbReference type="KEGG" id="pkz:C5L36_0E05560"/>
<evidence type="ECO:0000256" key="3">
    <source>
        <dbReference type="ARBA" id="ARBA00021268"/>
    </source>
</evidence>
<keyword evidence="4" id="KW-0808">Transferase</keyword>
<dbReference type="EC" id="2.3.1.48" evidence="2"/>
<dbReference type="GO" id="GO:0031509">
    <property type="term" value="P:subtelomeric heterochromatin formation"/>
    <property type="evidence" value="ECO:0007669"/>
    <property type="project" value="InterPro"/>
</dbReference>
<evidence type="ECO:0000256" key="5">
    <source>
        <dbReference type="ARBA" id="ARBA00023315"/>
    </source>
</evidence>
<evidence type="ECO:0000313" key="8">
    <source>
        <dbReference type="EMBL" id="AWU78501.1"/>
    </source>
</evidence>
<dbReference type="Pfam" id="PF10394">
    <property type="entry name" value="Hat1_N"/>
    <property type="match status" value="1"/>
</dbReference>
<dbReference type="OrthoDB" id="10253098at2759"/>
<organism evidence="8 9">
    <name type="scientific">Pichia kudriavzevii</name>
    <name type="common">Yeast</name>
    <name type="synonym">Issatchenkia orientalis</name>
    <dbReference type="NCBI Taxonomy" id="4909"/>
    <lineage>
        <taxon>Eukaryota</taxon>
        <taxon>Fungi</taxon>
        <taxon>Dikarya</taxon>
        <taxon>Ascomycota</taxon>
        <taxon>Saccharomycotina</taxon>
        <taxon>Pichiomycetes</taxon>
        <taxon>Pichiales</taxon>
        <taxon>Pichiaceae</taxon>
        <taxon>Pichia</taxon>
    </lineage>
</organism>
<accession>A0A2U9RBF9</accession>
<dbReference type="EMBL" id="CP028777">
    <property type="protein sequence ID" value="AWU78501.1"/>
    <property type="molecule type" value="Genomic_DNA"/>
</dbReference>
<dbReference type="InterPro" id="IPR037113">
    <property type="entry name" value="Hat1_N_sf"/>
</dbReference>
<evidence type="ECO:0000256" key="1">
    <source>
        <dbReference type="ARBA" id="ARBA00010543"/>
    </source>
</evidence>
<dbReference type="GeneID" id="40386360"/>